<comment type="caution">
    <text evidence="1">The sequence shown here is derived from an EMBL/GenBank/DDBJ whole genome shotgun (WGS) entry which is preliminary data.</text>
</comment>
<name>A0AAV3PZU9_LITER</name>
<evidence type="ECO:0000313" key="1">
    <source>
        <dbReference type="EMBL" id="GAA0156795.1"/>
    </source>
</evidence>
<protein>
    <submittedName>
        <fullName evidence="1">Uncharacterized protein</fullName>
    </submittedName>
</protein>
<accession>A0AAV3PZU9</accession>
<keyword evidence="2" id="KW-1185">Reference proteome</keyword>
<reference evidence="1 2" key="1">
    <citation type="submission" date="2024-01" db="EMBL/GenBank/DDBJ databases">
        <title>The complete chloroplast genome sequence of Lithospermum erythrorhizon: insights into the phylogenetic relationship among Boraginaceae species and the maternal lineages of purple gromwells.</title>
        <authorList>
            <person name="Okada T."/>
            <person name="Watanabe K."/>
        </authorList>
    </citation>
    <scope>NUCLEOTIDE SEQUENCE [LARGE SCALE GENOMIC DNA]</scope>
</reference>
<proteinExistence type="predicted"/>
<organism evidence="1 2">
    <name type="scientific">Lithospermum erythrorhizon</name>
    <name type="common">Purple gromwell</name>
    <name type="synonym">Lithospermum officinale var. erythrorhizon</name>
    <dbReference type="NCBI Taxonomy" id="34254"/>
    <lineage>
        <taxon>Eukaryota</taxon>
        <taxon>Viridiplantae</taxon>
        <taxon>Streptophyta</taxon>
        <taxon>Embryophyta</taxon>
        <taxon>Tracheophyta</taxon>
        <taxon>Spermatophyta</taxon>
        <taxon>Magnoliopsida</taxon>
        <taxon>eudicotyledons</taxon>
        <taxon>Gunneridae</taxon>
        <taxon>Pentapetalae</taxon>
        <taxon>asterids</taxon>
        <taxon>lamiids</taxon>
        <taxon>Boraginales</taxon>
        <taxon>Boraginaceae</taxon>
        <taxon>Boraginoideae</taxon>
        <taxon>Lithospermeae</taxon>
        <taxon>Lithospermum</taxon>
    </lineage>
</organism>
<dbReference type="AlphaFoldDB" id="A0AAV3PZU9"/>
<evidence type="ECO:0000313" key="2">
    <source>
        <dbReference type="Proteomes" id="UP001454036"/>
    </source>
</evidence>
<sequence length="82" mass="8798">MLINTSSSVDILFLDAYLKLGMSRTEIRLVATPLAGFTGDAVCPLGASNLMVTMGSHSRQATRMVEFTIVDMADRAYNGIIG</sequence>
<dbReference type="Proteomes" id="UP001454036">
    <property type="component" value="Unassembled WGS sequence"/>
</dbReference>
<gene>
    <name evidence="1" type="ORF">LIER_14199</name>
</gene>
<dbReference type="EMBL" id="BAABME010002949">
    <property type="protein sequence ID" value="GAA0156795.1"/>
    <property type="molecule type" value="Genomic_DNA"/>
</dbReference>